<dbReference type="Proteomes" id="UP000003245">
    <property type="component" value="Unassembled WGS sequence"/>
</dbReference>
<accession>I0SD31</accession>
<dbReference type="AlphaFoldDB" id="I0SD31"/>
<evidence type="ECO:0000313" key="2">
    <source>
        <dbReference type="Proteomes" id="UP000003245"/>
    </source>
</evidence>
<reference evidence="1 2" key="1">
    <citation type="submission" date="2012-01" db="EMBL/GenBank/DDBJ databases">
        <authorList>
            <person name="Harkins D.M."/>
            <person name="Madupu R."/>
            <person name="Durkin A.S."/>
            <person name="Torralba M."/>
            <person name="Methe B."/>
            <person name="Sutton G.G."/>
            <person name="Nelson K.E."/>
        </authorList>
    </citation>
    <scope>NUCLEOTIDE SEQUENCE [LARGE SCALE GENOMIC DNA]</scope>
    <source>
        <strain evidence="1 2">CCUG 39159</strain>
    </source>
</reference>
<gene>
    <name evidence="1" type="ORF">HMPREF1043_1969</name>
</gene>
<protein>
    <submittedName>
        <fullName evidence="1">Uncharacterized protein</fullName>
    </submittedName>
</protein>
<name>I0SD31_STRAP</name>
<sequence length="39" mass="4643">MGDYLLIYANDCSQAQHEVVIFENQIQKINWKRFSQKIA</sequence>
<dbReference type="PATRIC" id="fig|1095729.3.peg.1337"/>
<comment type="caution">
    <text evidence="1">The sequence shown here is derived from an EMBL/GenBank/DDBJ whole genome shotgun (WGS) entry which is preliminary data.</text>
</comment>
<dbReference type="EMBL" id="AICP01000042">
    <property type="protein sequence ID" value="EID21284.1"/>
    <property type="molecule type" value="Genomic_DNA"/>
</dbReference>
<organism evidence="1 2">
    <name type="scientific">Streptococcus anginosus subsp. whileyi CCUG 39159</name>
    <dbReference type="NCBI Taxonomy" id="1095729"/>
    <lineage>
        <taxon>Bacteria</taxon>
        <taxon>Bacillati</taxon>
        <taxon>Bacillota</taxon>
        <taxon>Bacilli</taxon>
        <taxon>Lactobacillales</taxon>
        <taxon>Streptococcaceae</taxon>
        <taxon>Streptococcus</taxon>
        <taxon>Streptococcus anginosus group</taxon>
    </lineage>
</organism>
<evidence type="ECO:0000313" key="1">
    <source>
        <dbReference type="EMBL" id="EID21284.1"/>
    </source>
</evidence>
<proteinExistence type="predicted"/>
<keyword evidence="2" id="KW-1185">Reference proteome</keyword>